<dbReference type="GO" id="GO:0003677">
    <property type="term" value="F:DNA binding"/>
    <property type="evidence" value="ECO:0007669"/>
    <property type="project" value="InterPro"/>
</dbReference>
<dbReference type="Gene3D" id="3.10.450.50">
    <property type="match status" value="1"/>
</dbReference>
<dbReference type="Pfam" id="PF04397">
    <property type="entry name" value="LytTR"/>
    <property type="match status" value="1"/>
</dbReference>
<dbReference type="InterPro" id="IPR007492">
    <property type="entry name" value="LytTR_DNA-bd_dom"/>
</dbReference>
<protein>
    <recommendedName>
        <fullName evidence="1">HTH LytTR-type domain-containing protein</fullName>
    </recommendedName>
</protein>
<dbReference type="SUPFAM" id="SSF54427">
    <property type="entry name" value="NTF2-like"/>
    <property type="match status" value="1"/>
</dbReference>
<proteinExistence type="predicted"/>
<dbReference type="InterPro" id="IPR037401">
    <property type="entry name" value="SnoaL-like"/>
</dbReference>
<dbReference type="InterPro" id="IPR032710">
    <property type="entry name" value="NTF2-like_dom_sf"/>
</dbReference>
<feature type="domain" description="HTH LytTR-type" evidence="1">
    <location>
        <begin position="178"/>
        <end position="269"/>
    </location>
</feature>
<sequence>MEGEYLMRKDMVNTVIEKTRQIIESFWNKEVEPLDDFLSDEVIYIGPFSGQFVHGKKETLDLLKGTRDELTSCELRNEEFYPIVNENHTCVVCGRYISMSNKNNKELFYQGQRVTVIWVLTKDKELKITHIHLSSGNKYYNGNKEFPQGLSKLAYNYLQDQIYANKNNDLIHVKDDKKQIRLISLGDIEYAMALGHDTVIYMNNENIHAKITWKNFLELLDNRFIQVHRSYVIQKSCVKLIGKKFLEMQSGDKIPVPAKNMKSVFYTLTQKKEKGQ</sequence>
<comment type="caution">
    <text evidence="2">The sequence shown here is derived from an EMBL/GenBank/DDBJ whole genome shotgun (WGS) entry which is preliminary data.</text>
</comment>
<dbReference type="SMART" id="SM00850">
    <property type="entry name" value="LytTR"/>
    <property type="match status" value="1"/>
</dbReference>
<keyword evidence="3" id="KW-1185">Reference proteome</keyword>
<dbReference type="Gene3D" id="2.40.50.1020">
    <property type="entry name" value="LytTr DNA-binding domain"/>
    <property type="match status" value="1"/>
</dbReference>
<organism evidence="2 3">
    <name type="scientific">Kandleria vitulina DSM 20405</name>
    <dbReference type="NCBI Taxonomy" id="1410657"/>
    <lineage>
        <taxon>Bacteria</taxon>
        <taxon>Bacillati</taxon>
        <taxon>Bacillota</taxon>
        <taxon>Erysipelotrichia</taxon>
        <taxon>Erysipelotrichales</taxon>
        <taxon>Coprobacillaceae</taxon>
        <taxon>Kandleria</taxon>
    </lineage>
</organism>
<dbReference type="Pfam" id="PF13474">
    <property type="entry name" value="SnoaL_3"/>
    <property type="match status" value="1"/>
</dbReference>
<gene>
    <name evidence="2" type="ORF">IV49_GL000525</name>
</gene>
<dbReference type="Proteomes" id="UP000051841">
    <property type="component" value="Unassembled WGS sequence"/>
</dbReference>
<evidence type="ECO:0000313" key="3">
    <source>
        <dbReference type="Proteomes" id="UP000051841"/>
    </source>
</evidence>
<reference evidence="2 3" key="1">
    <citation type="journal article" date="2015" name="Genome Announc.">
        <title>Expanding the biotechnology potential of lactobacilli through comparative genomics of 213 strains and associated genera.</title>
        <authorList>
            <person name="Sun Z."/>
            <person name="Harris H.M."/>
            <person name="McCann A."/>
            <person name="Guo C."/>
            <person name="Argimon S."/>
            <person name="Zhang W."/>
            <person name="Yang X."/>
            <person name="Jeffery I.B."/>
            <person name="Cooney J.C."/>
            <person name="Kagawa T.F."/>
            <person name="Liu W."/>
            <person name="Song Y."/>
            <person name="Salvetti E."/>
            <person name="Wrobel A."/>
            <person name="Rasinkangas P."/>
            <person name="Parkhill J."/>
            <person name="Rea M.C."/>
            <person name="O'Sullivan O."/>
            <person name="Ritari J."/>
            <person name="Douillard F.P."/>
            <person name="Paul Ross R."/>
            <person name="Yang R."/>
            <person name="Briner A.E."/>
            <person name="Felis G.E."/>
            <person name="de Vos W.M."/>
            <person name="Barrangou R."/>
            <person name="Klaenhammer T.R."/>
            <person name="Caufield P.W."/>
            <person name="Cui Y."/>
            <person name="Zhang H."/>
            <person name="O'Toole P.W."/>
        </authorList>
    </citation>
    <scope>NUCLEOTIDE SEQUENCE [LARGE SCALE GENOMIC DNA]</scope>
    <source>
        <strain evidence="2 3">DSM 20405</strain>
    </source>
</reference>
<accession>A0A0R2HAM8</accession>
<dbReference type="EMBL" id="JQBL01000016">
    <property type="protein sequence ID" value="KRN49999.1"/>
    <property type="molecule type" value="Genomic_DNA"/>
</dbReference>
<name>A0A0R2HAM8_9FIRM</name>
<dbReference type="AlphaFoldDB" id="A0A0R2HAM8"/>
<dbReference type="PATRIC" id="fig|1410657.5.peg.551"/>
<evidence type="ECO:0000313" key="2">
    <source>
        <dbReference type="EMBL" id="KRN49999.1"/>
    </source>
</evidence>
<evidence type="ECO:0000259" key="1">
    <source>
        <dbReference type="SMART" id="SM00850"/>
    </source>
</evidence>